<dbReference type="InterPro" id="IPR001873">
    <property type="entry name" value="ENaC"/>
</dbReference>
<evidence type="ECO:0000256" key="13">
    <source>
        <dbReference type="SAM" id="Phobius"/>
    </source>
</evidence>
<evidence type="ECO:0000256" key="7">
    <source>
        <dbReference type="ARBA" id="ARBA00023053"/>
    </source>
</evidence>
<evidence type="ECO:0000256" key="3">
    <source>
        <dbReference type="ARBA" id="ARBA00022448"/>
    </source>
</evidence>
<evidence type="ECO:0000256" key="12">
    <source>
        <dbReference type="RuleBase" id="RU000679"/>
    </source>
</evidence>
<gene>
    <name evidence="14" type="ORF">NQ317_016777</name>
</gene>
<dbReference type="PANTHER" id="PTHR11690">
    <property type="entry name" value="AMILORIDE-SENSITIVE SODIUM CHANNEL-RELATED"/>
    <property type="match status" value="1"/>
</dbReference>
<keyword evidence="15" id="KW-1185">Reference proteome</keyword>
<dbReference type="Proteomes" id="UP001162164">
    <property type="component" value="Unassembled WGS sequence"/>
</dbReference>
<comment type="subcellular location">
    <subcellularLocation>
        <location evidence="1">Membrane</location>
        <topology evidence="1">Multi-pass membrane protein</topology>
    </subcellularLocation>
</comment>
<evidence type="ECO:0000256" key="11">
    <source>
        <dbReference type="ARBA" id="ARBA00023303"/>
    </source>
</evidence>
<keyword evidence="4 12" id="KW-0894">Sodium channel</keyword>
<accession>A0ABQ9IZ21</accession>
<evidence type="ECO:0000256" key="1">
    <source>
        <dbReference type="ARBA" id="ARBA00004141"/>
    </source>
</evidence>
<evidence type="ECO:0000256" key="10">
    <source>
        <dbReference type="ARBA" id="ARBA00023201"/>
    </source>
</evidence>
<comment type="similarity">
    <text evidence="2 12">Belongs to the amiloride-sensitive sodium channel (TC 1.A.6) family.</text>
</comment>
<dbReference type="PANTHER" id="PTHR11690:SF247">
    <property type="entry name" value="PICKPOCKET 23, ISOFORM C"/>
    <property type="match status" value="1"/>
</dbReference>
<evidence type="ECO:0000313" key="14">
    <source>
        <dbReference type="EMBL" id="KAJ8969446.1"/>
    </source>
</evidence>
<organism evidence="14 15">
    <name type="scientific">Molorchus minor</name>
    <dbReference type="NCBI Taxonomy" id="1323400"/>
    <lineage>
        <taxon>Eukaryota</taxon>
        <taxon>Metazoa</taxon>
        <taxon>Ecdysozoa</taxon>
        <taxon>Arthropoda</taxon>
        <taxon>Hexapoda</taxon>
        <taxon>Insecta</taxon>
        <taxon>Pterygota</taxon>
        <taxon>Neoptera</taxon>
        <taxon>Endopterygota</taxon>
        <taxon>Coleoptera</taxon>
        <taxon>Polyphaga</taxon>
        <taxon>Cucujiformia</taxon>
        <taxon>Chrysomeloidea</taxon>
        <taxon>Cerambycidae</taxon>
        <taxon>Lamiinae</taxon>
        <taxon>Monochamini</taxon>
        <taxon>Molorchus</taxon>
    </lineage>
</organism>
<comment type="caution">
    <text evidence="14">The sequence shown here is derived from an EMBL/GenBank/DDBJ whole genome shotgun (WGS) entry which is preliminary data.</text>
</comment>
<dbReference type="Gene3D" id="1.10.287.770">
    <property type="entry name" value="YojJ-like"/>
    <property type="match status" value="1"/>
</dbReference>
<keyword evidence="8 12" id="KW-0406">Ion transport</keyword>
<keyword evidence="11 12" id="KW-0407">Ion channel</keyword>
<keyword evidence="7" id="KW-0915">Sodium</keyword>
<sequence>MFLRSLNFNSNDTDQDEVNFYMDLTKLSLDHIKSIIFKLANKCEDIFYDCLWKGLFSSAATGSFLYLPRTASATLSIPDIMRGTFLGSHRFIITREQLPGFNKFYIKETDLKWAMKFRVLFQDTYYPIYILNSDEIAGIDVRPQHLWDFSVEMILFSVKETYTTLDTAQLSIKQRRCAFPDEVKLKIEDVYSYTACTRQCRMDTAMELCGCVPFFYPEVAHYKHCEFKKFRCISQHIAEIKSVDKCSCYLGCGNTVYEVEKFEDAGTDDTKANGTMECQFVSWPMVRYKREVLFGWVDLLVSFGGIAGLFLGFSLLSGVEILYYFTVRACCMVIRERKELEKIRLEAASKPLPDYDLSLVPYFISDPLPGNGINEVAKHFYQNNLISANVSIHL</sequence>
<reference evidence="14" key="1">
    <citation type="journal article" date="2023" name="Insect Mol. Biol.">
        <title>Genome sequencing provides insights into the evolution of gene families encoding plant cell wall-degrading enzymes in longhorned beetles.</title>
        <authorList>
            <person name="Shin N.R."/>
            <person name="Okamura Y."/>
            <person name="Kirsch R."/>
            <person name="Pauchet Y."/>
        </authorList>
    </citation>
    <scope>NUCLEOTIDE SEQUENCE</scope>
    <source>
        <strain evidence="14">MMC_N1</strain>
    </source>
</reference>
<feature type="transmembrane region" description="Helical" evidence="13">
    <location>
        <begin position="292"/>
        <end position="325"/>
    </location>
</feature>
<proteinExistence type="inferred from homology"/>
<evidence type="ECO:0000256" key="4">
    <source>
        <dbReference type="ARBA" id="ARBA00022461"/>
    </source>
</evidence>
<dbReference type="Gene3D" id="1.10.287.820">
    <property type="entry name" value="Acid-sensing ion channel domain"/>
    <property type="match status" value="1"/>
</dbReference>
<evidence type="ECO:0000256" key="6">
    <source>
        <dbReference type="ARBA" id="ARBA00022989"/>
    </source>
</evidence>
<keyword evidence="6 13" id="KW-1133">Transmembrane helix</keyword>
<evidence type="ECO:0000256" key="8">
    <source>
        <dbReference type="ARBA" id="ARBA00023065"/>
    </source>
</evidence>
<protein>
    <recommendedName>
        <fullName evidence="16">Sodium channel protein Nach</fullName>
    </recommendedName>
</protein>
<keyword evidence="5 12" id="KW-0812">Transmembrane</keyword>
<keyword evidence="9 13" id="KW-0472">Membrane</keyword>
<evidence type="ECO:0000313" key="15">
    <source>
        <dbReference type="Proteomes" id="UP001162164"/>
    </source>
</evidence>
<dbReference type="Pfam" id="PF00858">
    <property type="entry name" value="ASC"/>
    <property type="match status" value="1"/>
</dbReference>
<keyword evidence="10 12" id="KW-0739">Sodium transport</keyword>
<evidence type="ECO:0000256" key="2">
    <source>
        <dbReference type="ARBA" id="ARBA00007193"/>
    </source>
</evidence>
<dbReference type="EMBL" id="JAPWTJ010001803">
    <property type="protein sequence ID" value="KAJ8969446.1"/>
    <property type="molecule type" value="Genomic_DNA"/>
</dbReference>
<evidence type="ECO:0008006" key="16">
    <source>
        <dbReference type="Google" id="ProtNLM"/>
    </source>
</evidence>
<evidence type="ECO:0000256" key="9">
    <source>
        <dbReference type="ARBA" id="ARBA00023136"/>
    </source>
</evidence>
<evidence type="ECO:0000256" key="5">
    <source>
        <dbReference type="ARBA" id="ARBA00022692"/>
    </source>
</evidence>
<name>A0ABQ9IZ21_9CUCU</name>
<keyword evidence="3 12" id="KW-0813">Transport</keyword>